<organism evidence="2 3">
    <name type="scientific">Actinoplanes derwentensis</name>
    <dbReference type="NCBI Taxonomy" id="113562"/>
    <lineage>
        <taxon>Bacteria</taxon>
        <taxon>Bacillati</taxon>
        <taxon>Actinomycetota</taxon>
        <taxon>Actinomycetes</taxon>
        <taxon>Micromonosporales</taxon>
        <taxon>Micromonosporaceae</taxon>
        <taxon>Actinoplanes</taxon>
    </lineage>
</organism>
<dbReference type="PANTHER" id="PTHR43355:SF2">
    <property type="entry name" value="FLAVIN REDUCTASE (NADPH)"/>
    <property type="match status" value="1"/>
</dbReference>
<dbReference type="SUPFAM" id="SSF51735">
    <property type="entry name" value="NAD(P)-binding Rossmann-fold domains"/>
    <property type="match status" value="1"/>
</dbReference>
<keyword evidence="3" id="KW-1185">Reference proteome</keyword>
<name>A0A1H2CWC3_9ACTN</name>
<evidence type="ECO:0000313" key="3">
    <source>
        <dbReference type="Proteomes" id="UP000198688"/>
    </source>
</evidence>
<dbReference type="InterPro" id="IPR016040">
    <property type="entry name" value="NAD(P)-bd_dom"/>
</dbReference>
<dbReference type="Pfam" id="PF13460">
    <property type="entry name" value="NAD_binding_10"/>
    <property type="match status" value="1"/>
</dbReference>
<dbReference type="InterPro" id="IPR051606">
    <property type="entry name" value="Polyketide_Oxido-like"/>
</dbReference>
<sequence length="205" mass="20690">MELTILAASGATGLELTRQALERGHTVTAIARTPGRITVADSSRLIRVAADVRDPDSIAAALAGQKIVLSGLGIASGDKPGALTDGARAVVAAQPERAIWLGAFGTGPSAQAAGAATRTLLKLMGAELVDKVTADAAILDAGGTVFHAGPLSNGPLSPTRRTVGLATPPQRFFPARVSRATVAAAMLDEAEDPAYPGGVGLPLER</sequence>
<dbReference type="Gene3D" id="3.40.50.720">
    <property type="entry name" value="NAD(P)-binding Rossmann-like Domain"/>
    <property type="match status" value="1"/>
</dbReference>
<evidence type="ECO:0000259" key="1">
    <source>
        <dbReference type="Pfam" id="PF13460"/>
    </source>
</evidence>
<accession>A0A1H2CWC3</accession>
<dbReference type="InterPro" id="IPR036291">
    <property type="entry name" value="NAD(P)-bd_dom_sf"/>
</dbReference>
<evidence type="ECO:0000313" key="2">
    <source>
        <dbReference type="EMBL" id="SDT74761.1"/>
    </source>
</evidence>
<protein>
    <recommendedName>
        <fullName evidence="1">NAD(P)-binding domain-containing protein</fullName>
    </recommendedName>
</protein>
<reference evidence="2 3" key="1">
    <citation type="submission" date="2016-10" db="EMBL/GenBank/DDBJ databases">
        <authorList>
            <person name="de Groot N.N."/>
        </authorList>
    </citation>
    <scope>NUCLEOTIDE SEQUENCE [LARGE SCALE GENOMIC DNA]</scope>
    <source>
        <strain evidence="2 3">DSM 43941</strain>
    </source>
</reference>
<proteinExistence type="predicted"/>
<feature type="domain" description="NAD(P)-binding" evidence="1">
    <location>
        <begin position="8"/>
        <end position="193"/>
    </location>
</feature>
<dbReference type="STRING" id="113562.SAMN04489716_7088"/>
<dbReference type="PANTHER" id="PTHR43355">
    <property type="entry name" value="FLAVIN REDUCTASE (NADPH)"/>
    <property type="match status" value="1"/>
</dbReference>
<dbReference type="Proteomes" id="UP000198688">
    <property type="component" value="Chromosome I"/>
</dbReference>
<dbReference type="RefSeq" id="WP_092551170.1">
    <property type="nucleotide sequence ID" value="NZ_BOMJ01000057.1"/>
</dbReference>
<dbReference type="GO" id="GO:0016646">
    <property type="term" value="F:oxidoreductase activity, acting on the CH-NH group of donors, NAD or NADP as acceptor"/>
    <property type="evidence" value="ECO:0007669"/>
    <property type="project" value="TreeGrafter"/>
</dbReference>
<gene>
    <name evidence="2" type="ORF">SAMN04489716_7088</name>
</gene>
<dbReference type="EMBL" id="LT629758">
    <property type="protein sequence ID" value="SDT74761.1"/>
    <property type="molecule type" value="Genomic_DNA"/>
</dbReference>
<dbReference type="AlphaFoldDB" id="A0A1H2CWC3"/>
<dbReference type="OrthoDB" id="3763081at2"/>